<evidence type="ECO:0000313" key="7">
    <source>
        <dbReference type="Proteomes" id="UP000825935"/>
    </source>
</evidence>
<evidence type="ECO:0000256" key="2">
    <source>
        <dbReference type="ARBA" id="ARBA00022771"/>
    </source>
</evidence>
<keyword evidence="2" id="KW-0863">Zinc-finger</keyword>
<protein>
    <recommendedName>
        <fullName evidence="5">RanBP2-type domain-containing protein</fullName>
    </recommendedName>
</protein>
<dbReference type="EMBL" id="CM035416">
    <property type="protein sequence ID" value="KAH7426335.1"/>
    <property type="molecule type" value="Genomic_DNA"/>
</dbReference>
<dbReference type="InterPro" id="IPR036443">
    <property type="entry name" value="Znf_RanBP2_sf"/>
</dbReference>
<comment type="caution">
    <text evidence="6">The sequence shown here is derived from an EMBL/GenBank/DDBJ whole genome shotgun (WGS) entry which is preliminary data.</text>
</comment>
<dbReference type="Proteomes" id="UP000825935">
    <property type="component" value="Chromosome 11"/>
</dbReference>
<reference evidence="6" key="1">
    <citation type="submission" date="2021-08" db="EMBL/GenBank/DDBJ databases">
        <title>WGS assembly of Ceratopteris richardii.</title>
        <authorList>
            <person name="Marchant D.B."/>
            <person name="Chen G."/>
            <person name="Jenkins J."/>
            <person name="Shu S."/>
            <person name="Leebens-Mack J."/>
            <person name="Grimwood J."/>
            <person name="Schmutz J."/>
            <person name="Soltis P."/>
            <person name="Soltis D."/>
            <person name="Chen Z.-H."/>
        </authorList>
    </citation>
    <scope>NUCLEOTIDE SEQUENCE</scope>
    <source>
        <strain evidence="6">Whitten #5841</strain>
        <tissue evidence="6">Leaf</tissue>
    </source>
</reference>
<dbReference type="Pfam" id="PF00641">
    <property type="entry name" value="Zn_ribbon_RanBP"/>
    <property type="match status" value="3"/>
</dbReference>
<evidence type="ECO:0000256" key="3">
    <source>
        <dbReference type="ARBA" id="ARBA00022833"/>
    </source>
</evidence>
<feature type="domain" description="RanBP2-type" evidence="5">
    <location>
        <begin position="21"/>
        <end position="47"/>
    </location>
</feature>
<dbReference type="PANTHER" id="PTHR12999">
    <property type="entry name" value="ZINC FINGER RAN-BINDING DOMAIN-CONTAINING PROTEIN 2 ZRANB2-RELATED"/>
    <property type="match status" value="1"/>
</dbReference>
<proteinExistence type="predicted"/>
<dbReference type="InterPro" id="IPR001876">
    <property type="entry name" value="Znf_RanBP2"/>
</dbReference>
<feature type="domain" description="RanBP2-type" evidence="5">
    <location>
        <begin position="191"/>
        <end position="217"/>
    </location>
</feature>
<dbReference type="AlphaFoldDB" id="A0A8T2TY26"/>
<dbReference type="OMA" id="WTCKKCG"/>
<dbReference type="SUPFAM" id="SSF90209">
    <property type="entry name" value="Ran binding protein zinc finger-like"/>
    <property type="match status" value="3"/>
</dbReference>
<keyword evidence="7" id="KW-1185">Reference proteome</keyword>
<organism evidence="6 7">
    <name type="scientific">Ceratopteris richardii</name>
    <name type="common">Triangle waterfern</name>
    <dbReference type="NCBI Taxonomy" id="49495"/>
    <lineage>
        <taxon>Eukaryota</taxon>
        <taxon>Viridiplantae</taxon>
        <taxon>Streptophyta</taxon>
        <taxon>Embryophyta</taxon>
        <taxon>Tracheophyta</taxon>
        <taxon>Polypodiopsida</taxon>
        <taxon>Polypodiidae</taxon>
        <taxon>Polypodiales</taxon>
        <taxon>Pteridineae</taxon>
        <taxon>Pteridaceae</taxon>
        <taxon>Parkerioideae</taxon>
        <taxon>Ceratopteris</taxon>
    </lineage>
</organism>
<dbReference type="Gene3D" id="4.10.1060.10">
    <property type="entry name" value="Zinc finger, RanBP2-type"/>
    <property type="match status" value="3"/>
</dbReference>
<keyword evidence="3" id="KW-0862">Zinc</keyword>
<sequence>MDQRATGGQKRPRGDGLHGEGDWLCPKCGNVNFSFRSTCNLRKCGAPKPAPASQRTGPPFVQIHDHVPTALYMGAGTGAPPSLPLGLTSNYGVSLGISSAAGMPYDYISSMNASSASSTIPLQSSYAPIGSHLGGGMGYGSGHGFGYSAVDGPYGMNLATTRTQMMAAGRPGFMTEESGARKRRGDAKSEGDWICPKCGNTNYSFRVVCNMKKCNTPKPAAPVSQIHGIPSSADTTPPDGSWTCDQCGNVNYPFRTKCNRRSCGAEKPSNKREPSGSPSTSE</sequence>
<accession>A0A8T2TY26</accession>
<name>A0A8T2TY26_CERRI</name>
<evidence type="ECO:0000313" key="6">
    <source>
        <dbReference type="EMBL" id="KAH7426335.1"/>
    </source>
</evidence>
<evidence type="ECO:0000259" key="5">
    <source>
        <dbReference type="SMART" id="SM00547"/>
    </source>
</evidence>
<feature type="domain" description="RanBP2-type" evidence="5">
    <location>
        <begin position="240"/>
        <end position="266"/>
    </location>
</feature>
<dbReference type="SMART" id="SM00547">
    <property type="entry name" value="ZnF_RBZ"/>
    <property type="match status" value="3"/>
</dbReference>
<gene>
    <name evidence="6" type="ORF">KP509_11G096600</name>
</gene>
<keyword evidence="1" id="KW-0479">Metal-binding</keyword>
<evidence type="ECO:0000256" key="4">
    <source>
        <dbReference type="SAM" id="MobiDB-lite"/>
    </source>
</evidence>
<dbReference type="PANTHER" id="PTHR12999:SF24">
    <property type="entry name" value="RANBP2-TYPE DOMAIN-CONTAINING PROTEIN"/>
    <property type="match status" value="1"/>
</dbReference>
<evidence type="ECO:0000256" key="1">
    <source>
        <dbReference type="ARBA" id="ARBA00022723"/>
    </source>
</evidence>
<feature type="region of interest" description="Disordered" evidence="4">
    <location>
        <begin position="260"/>
        <end position="282"/>
    </location>
</feature>
<dbReference type="OrthoDB" id="1878647at2759"/>
<dbReference type="GO" id="GO:0008270">
    <property type="term" value="F:zinc ion binding"/>
    <property type="evidence" value="ECO:0007669"/>
    <property type="project" value="UniProtKB-KW"/>
</dbReference>